<accession>A0A398CEK8</accession>
<keyword evidence="2" id="KW-1185">Reference proteome</keyword>
<dbReference type="AlphaFoldDB" id="A0A398CEK8"/>
<proteinExistence type="predicted"/>
<dbReference type="Proteomes" id="UP000266340">
    <property type="component" value="Unassembled WGS sequence"/>
</dbReference>
<evidence type="ECO:0000313" key="1">
    <source>
        <dbReference type="EMBL" id="RIE01060.1"/>
    </source>
</evidence>
<sequence>MARSITLTTRGNQVNNLAKSIEARYRQALGQEAEMPEDGYYGEDIVGFAKELGSGRRQASVFGG</sequence>
<protein>
    <submittedName>
        <fullName evidence="1">Uncharacterized protein</fullName>
    </submittedName>
</protein>
<gene>
    <name evidence="1" type="ORF">D3H35_21765</name>
</gene>
<name>A0A398CEK8_9BACL</name>
<comment type="caution">
    <text evidence="1">The sequence shown here is derived from an EMBL/GenBank/DDBJ whole genome shotgun (WGS) entry which is preliminary data.</text>
</comment>
<evidence type="ECO:0000313" key="2">
    <source>
        <dbReference type="Proteomes" id="UP000266340"/>
    </source>
</evidence>
<organism evidence="1 2">
    <name type="scientific">Cohnella faecalis</name>
    <dbReference type="NCBI Taxonomy" id="2315694"/>
    <lineage>
        <taxon>Bacteria</taxon>
        <taxon>Bacillati</taxon>
        <taxon>Bacillota</taxon>
        <taxon>Bacilli</taxon>
        <taxon>Bacillales</taxon>
        <taxon>Paenibacillaceae</taxon>
        <taxon>Cohnella</taxon>
    </lineage>
</organism>
<dbReference type="EMBL" id="QXJM01000040">
    <property type="protein sequence ID" value="RIE01060.1"/>
    <property type="molecule type" value="Genomic_DNA"/>
</dbReference>
<reference evidence="1 2" key="1">
    <citation type="submission" date="2018-09" db="EMBL/GenBank/DDBJ databases">
        <title>Cohnella cavernae sp. nov., isolated from a karst cave.</title>
        <authorList>
            <person name="Zhu H."/>
        </authorList>
    </citation>
    <scope>NUCLEOTIDE SEQUENCE [LARGE SCALE GENOMIC DNA]</scope>
    <source>
        <strain evidence="1 2">K2E09-144</strain>
    </source>
</reference>